<feature type="chain" id="PRO_5019338771" evidence="1">
    <location>
        <begin position="36"/>
        <end position="227"/>
    </location>
</feature>
<keyword evidence="1" id="KW-0732">Signal</keyword>
<evidence type="ECO:0000313" key="2">
    <source>
        <dbReference type="EMBL" id="GCC21474.1"/>
    </source>
</evidence>
<dbReference type="AlphaFoldDB" id="A0A401RTL2"/>
<protein>
    <submittedName>
        <fullName evidence="2">Uncharacterized protein</fullName>
    </submittedName>
</protein>
<dbReference type="GO" id="GO:0016773">
    <property type="term" value="F:phosphotransferase activity, alcohol group as acceptor"/>
    <property type="evidence" value="ECO:0007669"/>
    <property type="project" value="TreeGrafter"/>
</dbReference>
<reference evidence="2 3" key="1">
    <citation type="journal article" date="2018" name="Nat. Ecol. Evol.">
        <title>Shark genomes provide insights into elasmobranch evolution and the origin of vertebrates.</title>
        <authorList>
            <person name="Hara Y"/>
            <person name="Yamaguchi K"/>
            <person name="Onimaru K"/>
            <person name="Kadota M"/>
            <person name="Koyanagi M"/>
            <person name="Keeley SD"/>
            <person name="Tatsumi K"/>
            <person name="Tanaka K"/>
            <person name="Motone F"/>
            <person name="Kageyama Y"/>
            <person name="Nozu R"/>
            <person name="Adachi N"/>
            <person name="Nishimura O"/>
            <person name="Nakagawa R"/>
            <person name="Tanegashima C"/>
            <person name="Kiyatake I"/>
            <person name="Matsumoto R"/>
            <person name="Murakumo K"/>
            <person name="Nishida K"/>
            <person name="Terakita A"/>
            <person name="Kuratani S"/>
            <person name="Sato K"/>
            <person name="Hyodo S Kuraku.S."/>
        </authorList>
    </citation>
    <scope>NUCLEOTIDE SEQUENCE [LARGE SCALE GENOMIC DNA]</scope>
</reference>
<dbReference type="Proteomes" id="UP000287033">
    <property type="component" value="Unassembled WGS sequence"/>
</dbReference>
<gene>
    <name evidence="2" type="ORF">chiPu_0019946</name>
</gene>
<feature type="signal peptide" evidence="1">
    <location>
        <begin position="1"/>
        <end position="35"/>
    </location>
</feature>
<name>A0A401RTL2_CHIPU</name>
<accession>A0A401RTL2</accession>
<dbReference type="STRING" id="137246.A0A401RTL2"/>
<organism evidence="2 3">
    <name type="scientific">Chiloscyllium punctatum</name>
    <name type="common">Brownbanded bambooshark</name>
    <name type="synonym">Hemiscyllium punctatum</name>
    <dbReference type="NCBI Taxonomy" id="137246"/>
    <lineage>
        <taxon>Eukaryota</taxon>
        <taxon>Metazoa</taxon>
        <taxon>Chordata</taxon>
        <taxon>Craniata</taxon>
        <taxon>Vertebrata</taxon>
        <taxon>Chondrichthyes</taxon>
        <taxon>Elasmobranchii</taxon>
        <taxon>Galeomorphii</taxon>
        <taxon>Galeoidea</taxon>
        <taxon>Orectolobiformes</taxon>
        <taxon>Hemiscylliidae</taxon>
        <taxon>Chiloscyllium</taxon>
    </lineage>
</organism>
<dbReference type="EMBL" id="BEZZ01002252">
    <property type="protein sequence ID" value="GCC21474.1"/>
    <property type="molecule type" value="Genomic_DNA"/>
</dbReference>
<comment type="caution">
    <text evidence="2">The sequence shown here is derived from an EMBL/GenBank/DDBJ whole genome shotgun (WGS) entry which is preliminary data.</text>
</comment>
<dbReference type="OrthoDB" id="8583677at2759"/>
<dbReference type="OMA" id="QENCAHY"/>
<evidence type="ECO:0000256" key="1">
    <source>
        <dbReference type="SAM" id="SignalP"/>
    </source>
</evidence>
<dbReference type="PANTHER" id="PTHR12450:SF22">
    <property type="entry name" value="EXTRACELLULAR SERINE_THREONINE PROTEIN CG31145"/>
    <property type="match status" value="1"/>
</dbReference>
<dbReference type="PANTHER" id="PTHR12450">
    <property type="entry name" value="DENTIN MATRIX PROTEIN 4 PROTEIN FAM20"/>
    <property type="match status" value="1"/>
</dbReference>
<dbReference type="GO" id="GO:0070166">
    <property type="term" value="P:enamel mineralization"/>
    <property type="evidence" value="ECO:0007669"/>
    <property type="project" value="TreeGrafter"/>
</dbReference>
<proteinExistence type="predicted"/>
<sequence length="227" mass="25698">MLTFWRPKLTVLLLILISLVLHILIALLPVQELSGQENCAHYPQAAAGQNVPVLPNRAVMKSKQSKTNRELQNYASTRISGRASQSLDSNIKSQIFHQKKHTESGFKLENKLQRERSKSNISKLTALFQHPLYNTPIPTLTPDDQLFSESSAEKFNPKSKNPDGWVSHEQEYVLPVDDSSPGSYTNWMKFFLGINRYELYSRNSSVVAPLLKELSTSKIVRVGKEAF</sequence>
<keyword evidence="3" id="KW-1185">Reference proteome</keyword>
<evidence type="ECO:0000313" key="3">
    <source>
        <dbReference type="Proteomes" id="UP000287033"/>
    </source>
</evidence>
<dbReference type="InterPro" id="IPR024869">
    <property type="entry name" value="FAM20"/>
</dbReference>
<dbReference type="GO" id="GO:0005794">
    <property type="term" value="C:Golgi apparatus"/>
    <property type="evidence" value="ECO:0007669"/>
    <property type="project" value="TreeGrafter"/>
</dbReference>